<feature type="transmembrane region" description="Helical" evidence="1">
    <location>
        <begin position="48"/>
        <end position="68"/>
    </location>
</feature>
<protein>
    <submittedName>
        <fullName evidence="2">Uncharacterized protein</fullName>
    </submittedName>
</protein>
<gene>
    <name evidence="2" type="ORF">BB560_001235</name>
</gene>
<accession>A0A2T9ZI80</accession>
<reference evidence="2 3" key="1">
    <citation type="journal article" date="2018" name="MBio">
        <title>Comparative Genomics Reveals the Core Gene Toolbox for the Fungus-Insect Symbiosis.</title>
        <authorList>
            <person name="Wang Y."/>
            <person name="Stata M."/>
            <person name="Wang W."/>
            <person name="Stajich J.E."/>
            <person name="White M.M."/>
            <person name="Moncalvo J.M."/>
        </authorList>
    </citation>
    <scope>NUCLEOTIDE SEQUENCE [LARGE SCALE GENOMIC DNA]</scope>
    <source>
        <strain evidence="2 3">SC-DP-2</strain>
    </source>
</reference>
<evidence type="ECO:0000256" key="1">
    <source>
        <dbReference type="SAM" id="Phobius"/>
    </source>
</evidence>
<keyword evidence="1" id="KW-0812">Transmembrane</keyword>
<comment type="caution">
    <text evidence="2">The sequence shown here is derived from an EMBL/GenBank/DDBJ whole genome shotgun (WGS) entry which is preliminary data.</text>
</comment>
<keyword evidence="1" id="KW-0472">Membrane</keyword>
<dbReference type="EMBL" id="MBFS01000143">
    <property type="protein sequence ID" value="PVV04270.1"/>
    <property type="molecule type" value="Genomic_DNA"/>
</dbReference>
<dbReference type="AlphaFoldDB" id="A0A2T9ZI80"/>
<evidence type="ECO:0000313" key="2">
    <source>
        <dbReference type="EMBL" id="PVV04270.1"/>
    </source>
</evidence>
<evidence type="ECO:0000313" key="3">
    <source>
        <dbReference type="Proteomes" id="UP000245609"/>
    </source>
</evidence>
<keyword evidence="3" id="KW-1185">Reference proteome</keyword>
<name>A0A2T9ZI80_9FUNG</name>
<keyword evidence="1" id="KW-1133">Transmembrane helix</keyword>
<dbReference type="Proteomes" id="UP000245609">
    <property type="component" value="Unassembled WGS sequence"/>
</dbReference>
<proteinExistence type="predicted"/>
<feature type="transmembrane region" description="Helical" evidence="1">
    <location>
        <begin position="14"/>
        <end position="36"/>
    </location>
</feature>
<sequence length="177" mass="19914">MYDSFAHSTFRRDLLYFVLLFEYIAFAYSAPVLYLRDAELEGVPQNNPSIDVTVILFLLALNILRGFISSNRRGQRSPIFINNTGNTDVRPAPTFLATSPMFFSGFVNAMFPPPIPIIQSAMYPQPTKPKHLNSQELDAYPILQLSDALKVKDKCIPDTAKESEIKNIDPDIALTRA</sequence>
<organism evidence="2 3">
    <name type="scientific">Smittium megazygosporum</name>
    <dbReference type="NCBI Taxonomy" id="133381"/>
    <lineage>
        <taxon>Eukaryota</taxon>
        <taxon>Fungi</taxon>
        <taxon>Fungi incertae sedis</taxon>
        <taxon>Zoopagomycota</taxon>
        <taxon>Kickxellomycotina</taxon>
        <taxon>Harpellomycetes</taxon>
        <taxon>Harpellales</taxon>
        <taxon>Legeriomycetaceae</taxon>
        <taxon>Smittium</taxon>
    </lineage>
</organism>